<dbReference type="InterPro" id="IPR009218">
    <property type="entry name" value="HD_phosphohydro"/>
</dbReference>
<dbReference type="SUPFAM" id="SSF109604">
    <property type="entry name" value="HD-domain/PDEase-like"/>
    <property type="match status" value="1"/>
</dbReference>
<feature type="transmembrane region" description="Helical" evidence="1">
    <location>
        <begin position="298"/>
        <end position="319"/>
    </location>
</feature>
<keyword evidence="1" id="KW-0472">Membrane</keyword>
<dbReference type="SUPFAM" id="SSF50998">
    <property type="entry name" value="Quinoprotein alcohol dehydrogenase-like"/>
    <property type="match status" value="1"/>
</dbReference>
<dbReference type="InterPro" id="IPR018391">
    <property type="entry name" value="PQQ_b-propeller_rpt"/>
</dbReference>
<evidence type="ECO:0000313" key="3">
    <source>
        <dbReference type="EMBL" id="RZU19658.1"/>
    </source>
</evidence>
<accession>A0A4Q7X9C0</accession>
<comment type="caution">
    <text evidence="3">The sequence shown here is derived from an EMBL/GenBank/DDBJ whole genome shotgun (WGS) entry which is preliminary data.</text>
</comment>
<feature type="domain" description="Pyrrolo-quinoline quinone repeat" evidence="2">
    <location>
        <begin position="492"/>
        <end position="594"/>
    </location>
</feature>
<dbReference type="Gene3D" id="2.130.10.10">
    <property type="entry name" value="YVTN repeat-like/Quinoprotein amine dehydrogenase"/>
    <property type="match status" value="1"/>
</dbReference>
<dbReference type="PANTHER" id="PTHR21174:SF0">
    <property type="entry name" value="HD PHOSPHOHYDROLASE FAMILY PROTEIN-RELATED"/>
    <property type="match status" value="1"/>
</dbReference>
<feature type="transmembrane region" description="Helical" evidence="1">
    <location>
        <begin position="266"/>
        <end position="286"/>
    </location>
</feature>
<protein>
    <submittedName>
        <fullName evidence="3">Metal-dependent HD superfamily phosphohydrolase</fullName>
    </submittedName>
</protein>
<reference evidence="3 4" key="1">
    <citation type="journal article" date="2015" name="Stand. Genomic Sci.">
        <title>Genomic Encyclopedia of Bacterial and Archaeal Type Strains, Phase III: the genomes of soil and plant-associated and newly described type strains.</title>
        <authorList>
            <person name="Whitman W.B."/>
            <person name="Woyke T."/>
            <person name="Klenk H.P."/>
            <person name="Zhou Y."/>
            <person name="Lilburn T.G."/>
            <person name="Beck B.J."/>
            <person name="De Vos P."/>
            <person name="Vandamme P."/>
            <person name="Eisen J.A."/>
            <person name="Garrity G."/>
            <person name="Hugenholtz P."/>
            <person name="Kyrpides N.C."/>
        </authorList>
    </citation>
    <scope>NUCLEOTIDE SEQUENCE [LARGE SCALE GENOMIC DNA]</scope>
    <source>
        <strain evidence="3 4">VKM Ac-2540</strain>
    </source>
</reference>
<sequence>MAGLRELWDGSLPEALRDEVIKRYGGKRVAYRERYLVGVLTALDALTQLCTDPAAVRLAAWFHRAEHAKGRTDDAEASARLAEQLLPKYDVSPVRVAEIARLIKLTGTLDVTETDANGRVLLDAVQAVYADPRYPTHASEVRRDSRYDVQSRRPQVEALLAADRIYHTQLAYDRYEAAARANLTEELATLDGLTPHPWRGWQRAALAVTAGLSAFVAFVAGVAAVRAPWRNPEYDGDSAWPAVILMLAALVTVAVVYSAVRRNARITAAAPAVVGVIGVVVVWLTTPETNGASGVGERVPMLMVVSIMLILAGTAAFAATRFTRNDSRNRGQVLAGLGAVVVVVLAVLLVIDPAQRAYLVSANEYLESQNRPADVDVRSTLAGGSLWAGPGNLQNLVATAHGIAVARARGFIEMLDPATGQSRWRYTRADTDDVPHLYALNGGQQVLASYDDLGYVVLDADTGKRKAVWPLGTRDYDIDNTDPLVTGKSVSKGSDKLYGTNIDGSNRWTYEPGRCTGINATATADIVVTQLDHSCGSDADQLVGLDLKNGKKLWTQNGSLTDLTAAGGLVVGVQAETLVGVDPRSGEIKWRSEIPNEWACPLKTEASGNRVVLISCPSEAQKLTDTVVRIVDAGSGQVVSTASVKFRFDQRYAVTAAGVVVAMGPYNGGLCRLATVTEGVVAYHDLDRSVSCGYGVVAAGNLVLVSGDDGLIALR</sequence>
<dbReference type="SMART" id="SM00564">
    <property type="entry name" value="PQQ"/>
    <property type="match status" value="3"/>
</dbReference>
<dbReference type="InterPro" id="IPR011047">
    <property type="entry name" value="Quinoprotein_ADH-like_sf"/>
</dbReference>
<feature type="transmembrane region" description="Helical" evidence="1">
    <location>
        <begin position="331"/>
        <end position="351"/>
    </location>
</feature>
<dbReference type="Proteomes" id="UP000292027">
    <property type="component" value="Unassembled WGS sequence"/>
</dbReference>
<evidence type="ECO:0000256" key="1">
    <source>
        <dbReference type="SAM" id="Phobius"/>
    </source>
</evidence>
<dbReference type="EMBL" id="SHKR01000011">
    <property type="protein sequence ID" value="RZU19658.1"/>
    <property type="molecule type" value="Genomic_DNA"/>
</dbReference>
<evidence type="ECO:0000313" key="4">
    <source>
        <dbReference type="Proteomes" id="UP000292027"/>
    </source>
</evidence>
<dbReference type="AlphaFoldDB" id="A0A4Q7X9C0"/>
<dbReference type="InterPro" id="IPR002372">
    <property type="entry name" value="PQQ_rpt_dom"/>
</dbReference>
<organism evidence="3 4">
    <name type="scientific">Kribbella rubisoli</name>
    <dbReference type="NCBI Taxonomy" id="3075929"/>
    <lineage>
        <taxon>Bacteria</taxon>
        <taxon>Bacillati</taxon>
        <taxon>Actinomycetota</taxon>
        <taxon>Actinomycetes</taxon>
        <taxon>Propionibacteriales</taxon>
        <taxon>Kribbellaceae</taxon>
        <taxon>Kribbella</taxon>
    </lineage>
</organism>
<dbReference type="InterPro" id="IPR015943">
    <property type="entry name" value="WD40/YVTN_repeat-like_dom_sf"/>
</dbReference>
<dbReference type="Pfam" id="PF13360">
    <property type="entry name" value="PQQ_2"/>
    <property type="match status" value="1"/>
</dbReference>
<feature type="transmembrane region" description="Helical" evidence="1">
    <location>
        <begin position="239"/>
        <end position="259"/>
    </location>
</feature>
<keyword evidence="1" id="KW-1133">Transmembrane helix</keyword>
<proteinExistence type="predicted"/>
<dbReference type="RefSeq" id="WP_130441691.1">
    <property type="nucleotide sequence ID" value="NZ_SHKR01000011.1"/>
</dbReference>
<dbReference type="PANTHER" id="PTHR21174">
    <property type="match status" value="1"/>
</dbReference>
<evidence type="ECO:0000259" key="2">
    <source>
        <dbReference type="Pfam" id="PF13360"/>
    </source>
</evidence>
<dbReference type="OrthoDB" id="9808993at2"/>
<keyword evidence="1" id="KW-0812">Transmembrane</keyword>
<name>A0A4Q7X9C0_9ACTN</name>
<keyword evidence="4" id="KW-1185">Reference proteome</keyword>
<feature type="transmembrane region" description="Helical" evidence="1">
    <location>
        <begin position="204"/>
        <end position="227"/>
    </location>
</feature>
<gene>
    <name evidence="3" type="ORF">EV645_1874</name>
</gene>